<evidence type="ECO:0000313" key="1">
    <source>
        <dbReference type="EMBL" id="KIG11591.1"/>
    </source>
</evidence>
<gene>
    <name evidence="1" type="ORF">DB30_03136</name>
</gene>
<dbReference type="AlphaFoldDB" id="A0A0C2CK31"/>
<protein>
    <submittedName>
        <fullName evidence="1">Uncharacterized protein</fullName>
    </submittedName>
</protein>
<dbReference type="Proteomes" id="UP000031599">
    <property type="component" value="Unassembled WGS sequence"/>
</dbReference>
<organism evidence="1 2">
    <name type="scientific">Enhygromyxa salina</name>
    <dbReference type="NCBI Taxonomy" id="215803"/>
    <lineage>
        <taxon>Bacteria</taxon>
        <taxon>Pseudomonadati</taxon>
        <taxon>Myxococcota</taxon>
        <taxon>Polyangia</taxon>
        <taxon>Nannocystales</taxon>
        <taxon>Nannocystaceae</taxon>
        <taxon>Enhygromyxa</taxon>
    </lineage>
</organism>
<proteinExistence type="predicted"/>
<accession>A0A0C2CK31</accession>
<comment type="caution">
    <text evidence="1">The sequence shown here is derived from an EMBL/GenBank/DDBJ whole genome shotgun (WGS) entry which is preliminary data.</text>
</comment>
<name>A0A0C2CK31_9BACT</name>
<dbReference type="EMBL" id="JMCC02000228">
    <property type="protein sequence ID" value="KIG11591.1"/>
    <property type="molecule type" value="Genomic_DNA"/>
</dbReference>
<reference evidence="1 2" key="1">
    <citation type="submission" date="2014-12" db="EMBL/GenBank/DDBJ databases">
        <title>Genome assembly of Enhygromyxa salina DSM 15201.</title>
        <authorList>
            <person name="Sharma G."/>
            <person name="Subramanian S."/>
        </authorList>
    </citation>
    <scope>NUCLEOTIDE SEQUENCE [LARGE SCALE GENOMIC DNA]</scope>
    <source>
        <strain evidence="1 2">DSM 15201</strain>
    </source>
</reference>
<evidence type="ECO:0000313" key="2">
    <source>
        <dbReference type="Proteomes" id="UP000031599"/>
    </source>
</evidence>
<sequence length="79" mass="9301">MADLREKLVSPDPLERGYWMGALLREANSRDVWLFVTPAQIREAWPVVLRHLGRRRELWGYLLDMDPSWPPAEQGRELS</sequence>